<evidence type="ECO:0000259" key="1">
    <source>
        <dbReference type="Pfam" id="PF13592"/>
    </source>
</evidence>
<feature type="domain" description="Winged helix-turn helix" evidence="1">
    <location>
        <begin position="95"/>
        <end position="151"/>
    </location>
</feature>
<organism evidence="2 3">
    <name type="scientific">Catellatospora coxensis</name>
    <dbReference type="NCBI Taxonomy" id="310354"/>
    <lineage>
        <taxon>Bacteria</taxon>
        <taxon>Bacillati</taxon>
        <taxon>Actinomycetota</taxon>
        <taxon>Actinomycetes</taxon>
        <taxon>Micromonosporales</taxon>
        <taxon>Micromonosporaceae</taxon>
        <taxon>Catellatospora</taxon>
    </lineage>
</organism>
<gene>
    <name evidence="2" type="ORF">Cco03nite_03440</name>
</gene>
<sequence>MVAEVDAAGRARRERLRGRAAEMFAQGVGPVEVAAALEVSTKSAYQWRRAWVAGGVRALASQGPSGPDPKLSDEQLERLRARLEQGPAAAGYSQDQRWTLARVATLIGSMFHVRVGLTTTWQAMQRLGYTSQLPVHRAAERDEQAVAHWRRYRWPGLKESRVG</sequence>
<proteinExistence type="predicted"/>
<accession>A0A8J3KRK3</accession>
<dbReference type="SUPFAM" id="SSF46689">
    <property type="entry name" value="Homeodomain-like"/>
    <property type="match status" value="1"/>
</dbReference>
<evidence type="ECO:0000313" key="3">
    <source>
        <dbReference type="Proteomes" id="UP000630887"/>
    </source>
</evidence>
<dbReference type="Proteomes" id="UP000630887">
    <property type="component" value="Unassembled WGS sequence"/>
</dbReference>
<reference evidence="2 3" key="1">
    <citation type="submission" date="2021-01" db="EMBL/GenBank/DDBJ databases">
        <title>Whole genome shotgun sequence of Catellatospora coxensis NBRC 107359.</title>
        <authorList>
            <person name="Komaki H."/>
            <person name="Tamura T."/>
        </authorList>
    </citation>
    <scope>NUCLEOTIDE SEQUENCE [LARGE SCALE GENOMIC DNA]</scope>
    <source>
        <strain evidence="2 3">NBRC 107359</strain>
    </source>
</reference>
<dbReference type="Pfam" id="PF13384">
    <property type="entry name" value="HTH_23"/>
    <property type="match status" value="1"/>
</dbReference>
<dbReference type="InterPro" id="IPR009057">
    <property type="entry name" value="Homeodomain-like_sf"/>
</dbReference>
<dbReference type="AlphaFoldDB" id="A0A8J3KRK3"/>
<protein>
    <recommendedName>
        <fullName evidence="1">Winged helix-turn helix domain-containing protein</fullName>
    </recommendedName>
</protein>
<dbReference type="RefSeq" id="WP_203688119.1">
    <property type="nucleotide sequence ID" value="NZ_BAAALC010000001.1"/>
</dbReference>
<evidence type="ECO:0000313" key="2">
    <source>
        <dbReference type="EMBL" id="GIG03644.1"/>
    </source>
</evidence>
<comment type="caution">
    <text evidence="2">The sequence shown here is derived from an EMBL/GenBank/DDBJ whole genome shotgun (WGS) entry which is preliminary data.</text>
</comment>
<dbReference type="Pfam" id="PF13592">
    <property type="entry name" value="HTH_33"/>
    <property type="match status" value="1"/>
</dbReference>
<name>A0A8J3KRK3_9ACTN</name>
<keyword evidence="3" id="KW-1185">Reference proteome</keyword>
<dbReference type="EMBL" id="BONI01000002">
    <property type="protein sequence ID" value="GIG03644.1"/>
    <property type="molecule type" value="Genomic_DNA"/>
</dbReference>
<dbReference type="InterPro" id="IPR025959">
    <property type="entry name" value="Winged_HTH_dom"/>
</dbReference>